<reference evidence="2 3" key="1">
    <citation type="submission" date="2019-08" db="EMBL/GenBank/DDBJ databases">
        <title>Complete genome sequence of Candidatus Uab amorphum.</title>
        <authorList>
            <person name="Shiratori T."/>
            <person name="Suzuki S."/>
            <person name="Kakizawa Y."/>
            <person name="Ishida K."/>
        </authorList>
    </citation>
    <scope>NUCLEOTIDE SEQUENCE [LARGE SCALE GENOMIC DNA]</scope>
    <source>
        <strain evidence="2 3">SRT547</strain>
    </source>
</reference>
<feature type="coiled-coil region" evidence="1">
    <location>
        <begin position="76"/>
        <end position="103"/>
    </location>
</feature>
<dbReference type="EMBL" id="AP019860">
    <property type="protein sequence ID" value="BBM85793.1"/>
    <property type="molecule type" value="Genomic_DNA"/>
</dbReference>
<dbReference type="AlphaFoldDB" id="A0A5S9IPN4"/>
<dbReference type="RefSeq" id="WP_151969883.1">
    <property type="nucleotide sequence ID" value="NZ_AP019860.1"/>
</dbReference>
<keyword evidence="3" id="KW-1185">Reference proteome</keyword>
<evidence type="ECO:0000313" key="3">
    <source>
        <dbReference type="Proteomes" id="UP000326354"/>
    </source>
</evidence>
<name>A0A5S9IPN4_UABAM</name>
<evidence type="ECO:0000313" key="2">
    <source>
        <dbReference type="EMBL" id="BBM85793.1"/>
    </source>
</evidence>
<sequence length="497" mass="56594">MKNLPLLIIVGVIVVGGASLFISQSKATQIVDDLFSDKPSGAILRLALLSDHEQLAVTGFLLQRFEDHYHEYTSLRLTLQIRKKNKIKNLEKLQNELWQKELECTGILAIIKKYIETPRRIEYAERFIGLLSDKKYRGIASDILKQLPEKETAAYIYEAYKNGIIRVDAAFYATNSHQVKAKILKRHVDREKFGAKEVVDDLRSSGHHLYLQALPHYTTSEKGKIFAVLRQIPFSEIGPHEATLPALAHTAKPDEIPYILTLLEKAIEGDPQDYSDDIMRTAAILKDKAKPLSKKLQAKIKEILAGDSWDTYSVELAMALLHIVPDDPQAIEVVAGAKSPELLDDLQQVFLKIVDQNKLLTALEKAFKKRKSFANEHFKKLMIEKQSQVYFDHLMANISTPDHPKPYILNSSLWEISKFANKRKEVVAKFITILQSDKYQDSDKRTIVYILGKEMAPNSSSAISIIKELKEKHQDNAQLLMAEFCDYALQNIEEVRK</sequence>
<keyword evidence="1" id="KW-0175">Coiled coil</keyword>
<proteinExistence type="predicted"/>
<gene>
    <name evidence="2" type="ORF">UABAM_04171</name>
</gene>
<accession>A0A5S9IPN4</accession>
<organism evidence="2 3">
    <name type="scientific">Uabimicrobium amorphum</name>
    <dbReference type="NCBI Taxonomy" id="2596890"/>
    <lineage>
        <taxon>Bacteria</taxon>
        <taxon>Pseudomonadati</taxon>
        <taxon>Planctomycetota</taxon>
        <taxon>Candidatus Uabimicrobiia</taxon>
        <taxon>Candidatus Uabimicrobiales</taxon>
        <taxon>Candidatus Uabimicrobiaceae</taxon>
        <taxon>Candidatus Uabimicrobium</taxon>
    </lineage>
</organism>
<protein>
    <submittedName>
        <fullName evidence="2">Uncharacterized protein</fullName>
    </submittedName>
</protein>
<evidence type="ECO:0000256" key="1">
    <source>
        <dbReference type="SAM" id="Coils"/>
    </source>
</evidence>
<dbReference type="Proteomes" id="UP000326354">
    <property type="component" value="Chromosome"/>
</dbReference>
<dbReference type="KEGG" id="uam:UABAM_04171"/>